<evidence type="ECO:0000313" key="2">
    <source>
        <dbReference type="Proteomes" id="UP000276133"/>
    </source>
</evidence>
<reference evidence="1 2" key="1">
    <citation type="journal article" date="2018" name="Sci. Rep.">
        <title>Genomic signatures of local adaptation to the degree of environmental predictability in rotifers.</title>
        <authorList>
            <person name="Franch-Gras L."/>
            <person name="Hahn C."/>
            <person name="Garcia-Roger E.M."/>
            <person name="Carmona M.J."/>
            <person name="Serra M."/>
            <person name="Gomez A."/>
        </authorList>
    </citation>
    <scope>NUCLEOTIDE SEQUENCE [LARGE SCALE GENOMIC DNA]</scope>
    <source>
        <strain evidence="1">HYR1</strain>
    </source>
</reference>
<sequence length="63" mass="7394">MACKKEESVSRKGLNRSISLLEENGFNEINNVLEKYGLYSFQHRIFERMINISLCDQEINVEI</sequence>
<dbReference type="Proteomes" id="UP000276133">
    <property type="component" value="Unassembled WGS sequence"/>
</dbReference>
<protein>
    <submittedName>
        <fullName evidence="1">Uncharacterized protein</fullName>
    </submittedName>
</protein>
<accession>A0A3M7PB52</accession>
<gene>
    <name evidence="1" type="ORF">BpHYR1_018361</name>
</gene>
<evidence type="ECO:0000313" key="1">
    <source>
        <dbReference type="EMBL" id="RMZ96325.1"/>
    </source>
</evidence>
<dbReference type="AlphaFoldDB" id="A0A3M7PB52"/>
<name>A0A3M7PB52_BRAPC</name>
<dbReference type="EMBL" id="REGN01012286">
    <property type="protein sequence ID" value="RMZ96325.1"/>
    <property type="molecule type" value="Genomic_DNA"/>
</dbReference>
<organism evidence="1 2">
    <name type="scientific">Brachionus plicatilis</name>
    <name type="common">Marine rotifer</name>
    <name type="synonym">Brachionus muelleri</name>
    <dbReference type="NCBI Taxonomy" id="10195"/>
    <lineage>
        <taxon>Eukaryota</taxon>
        <taxon>Metazoa</taxon>
        <taxon>Spiralia</taxon>
        <taxon>Gnathifera</taxon>
        <taxon>Rotifera</taxon>
        <taxon>Eurotatoria</taxon>
        <taxon>Monogononta</taxon>
        <taxon>Pseudotrocha</taxon>
        <taxon>Ploima</taxon>
        <taxon>Brachionidae</taxon>
        <taxon>Brachionus</taxon>
    </lineage>
</organism>
<comment type="caution">
    <text evidence="1">The sequence shown here is derived from an EMBL/GenBank/DDBJ whole genome shotgun (WGS) entry which is preliminary data.</text>
</comment>
<keyword evidence="2" id="KW-1185">Reference proteome</keyword>
<proteinExistence type="predicted"/>